<dbReference type="AlphaFoldDB" id="A0A1M7CJ47"/>
<name>A0A1M7CJ47_9FIRM</name>
<sequence length="378" mass="42757">MATTYEKYLNLNVDSSCIGLGRGKSESSCFCTPKGAKVIGWTDTDGIHYCFVDGFDEMVFAVSPMNTPGYYVHPVARDFLDFLRLLLACGNGAALEQVYCWDKVQFEAFLQVNPVTAEQRAVLDTIGEGLLLLPMEQPFAYIKELQAGFDYSRIKYTEVYDKGTPAQLELPPWQVYFDGNFWGHHGQEEAGKEISLHKQLAWDDEAWYIPACNSCRKGLVMDFCLQVPTENIRSFMERWNLSIENDGTGFTDEQQMQIDIENPLGTNINPKVVLNGTLLSESHSCCITWNPCFPEVNSFEARNVLQHYGLDPAYGWAIWRSAFIWTKEHESQIKTLSITLMEKPAAEPGPHFHVSAHGENIEFTHPITSTAYTDREGI</sequence>
<protein>
    <submittedName>
        <fullName evidence="1">Uncharacterized protein</fullName>
    </submittedName>
</protein>
<organism evidence="1 2">
    <name type="scientific">Anaerocolumna jejuensis DSM 15929</name>
    <dbReference type="NCBI Taxonomy" id="1121322"/>
    <lineage>
        <taxon>Bacteria</taxon>
        <taxon>Bacillati</taxon>
        <taxon>Bacillota</taxon>
        <taxon>Clostridia</taxon>
        <taxon>Lachnospirales</taxon>
        <taxon>Lachnospiraceae</taxon>
        <taxon>Anaerocolumna</taxon>
    </lineage>
</organism>
<dbReference type="EMBL" id="FRAC01000043">
    <property type="protein sequence ID" value="SHL66829.1"/>
    <property type="molecule type" value="Genomic_DNA"/>
</dbReference>
<proteinExistence type="predicted"/>
<accession>A0A1M7CJ47</accession>
<keyword evidence="2" id="KW-1185">Reference proteome</keyword>
<evidence type="ECO:0000313" key="1">
    <source>
        <dbReference type="EMBL" id="SHL66829.1"/>
    </source>
</evidence>
<dbReference type="Proteomes" id="UP000184386">
    <property type="component" value="Unassembled WGS sequence"/>
</dbReference>
<evidence type="ECO:0000313" key="2">
    <source>
        <dbReference type="Proteomes" id="UP000184386"/>
    </source>
</evidence>
<reference evidence="1 2" key="1">
    <citation type="submission" date="2016-11" db="EMBL/GenBank/DDBJ databases">
        <authorList>
            <person name="Jaros S."/>
            <person name="Januszkiewicz K."/>
            <person name="Wedrychowicz H."/>
        </authorList>
    </citation>
    <scope>NUCLEOTIDE SEQUENCE [LARGE SCALE GENOMIC DNA]</scope>
    <source>
        <strain evidence="1 2">DSM 15929</strain>
    </source>
</reference>
<gene>
    <name evidence="1" type="ORF">SAMN02745136_05424</name>
</gene>
<dbReference type="STRING" id="1121322.SAMN02745136_05424"/>